<feature type="compositionally biased region" description="Basic and acidic residues" evidence="1">
    <location>
        <begin position="125"/>
        <end position="137"/>
    </location>
</feature>
<feature type="non-terminal residue" evidence="2">
    <location>
        <position position="1"/>
    </location>
</feature>
<dbReference type="Proteomes" id="UP000187609">
    <property type="component" value="Unassembled WGS sequence"/>
</dbReference>
<dbReference type="Gramene" id="OIT18944">
    <property type="protein sequence ID" value="OIT18944"/>
    <property type="gene ID" value="A4A49_42997"/>
</dbReference>
<organism evidence="2 3">
    <name type="scientific">Nicotiana attenuata</name>
    <name type="common">Coyote tobacco</name>
    <dbReference type="NCBI Taxonomy" id="49451"/>
    <lineage>
        <taxon>Eukaryota</taxon>
        <taxon>Viridiplantae</taxon>
        <taxon>Streptophyta</taxon>
        <taxon>Embryophyta</taxon>
        <taxon>Tracheophyta</taxon>
        <taxon>Spermatophyta</taxon>
        <taxon>Magnoliopsida</taxon>
        <taxon>eudicotyledons</taxon>
        <taxon>Gunneridae</taxon>
        <taxon>Pentapetalae</taxon>
        <taxon>asterids</taxon>
        <taxon>lamiids</taxon>
        <taxon>Solanales</taxon>
        <taxon>Solanaceae</taxon>
        <taxon>Nicotianoideae</taxon>
        <taxon>Nicotianeae</taxon>
        <taxon>Nicotiana</taxon>
    </lineage>
</organism>
<comment type="caution">
    <text evidence="2">The sequence shown here is derived from an EMBL/GenBank/DDBJ whole genome shotgun (WGS) entry which is preliminary data.</text>
</comment>
<dbReference type="EMBL" id="MJEQ01013450">
    <property type="protein sequence ID" value="OIT18944.1"/>
    <property type="molecule type" value="Genomic_DNA"/>
</dbReference>
<feature type="compositionally biased region" description="Polar residues" evidence="1">
    <location>
        <begin position="140"/>
        <end position="160"/>
    </location>
</feature>
<protein>
    <submittedName>
        <fullName evidence="2">Uncharacterized protein</fullName>
    </submittedName>
</protein>
<evidence type="ECO:0000313" key="2">
    <source>
        <dbReference type="EMBL" id="OIT18944.1"/>
    </source>
</evidence>
<feature type="region of interest" description="Disordered" evidence="1">
    <location>
        <begin position="125"/>
        <end position="167"/>
    </location>
</feature>
<accession>A0A1J6K1D7</accession>
<evidence type="ECO:0000313" key="3">
    <source>
        <dbReference type="Proteomes" id="UP000187609"/>
    </source>
</evidence>
<reference evidence="2" key="1">
    <citation type="submission" date="2016-11" db="EMBL/GenBank/DDBJ databases">
        <title>The genome of Nicotiana attenuata.</title>
        <authorList>
            <person name="Xu S."/>
            <person name="Brockmoeller T."/>
            <person name="Gaquerel E."/>
            <person name="Navarro A."/>
            <person name="Kuhl H."/>
            <person name="Gase K."/>
            <person name="Ling Z."/>
            <person name="Zhou W."/>
            <person name="Kreitzer C."/>
            <person name="Stanke M."/>
            <person name="Tang H."/>
            <person name="Lyons E."/>
            <person name="Pandey P."/>
            <person name="Pandey S.P."/>
            <person name="Timmermann B."/>
            <person name="Baldwin I.T."/>
        </authorList>
    </citation>
    <scope>NUCLEOTIDE SEQUENCE [LARGE SCALE GENOMIC DNA]</scope>
    <source>
        <strain evidence="2">UT</strain>
    </source>
</reference>
<name>A0A1J6K1D7_NICAT</name>
<sequence>GDGEGILAGNRIGVQVVELTTGNKQQGIAVGDASTTMKAKLPTDITATTVFERLNAATAGALKAATYSAVTISGQNHKGAGHVEKDEKVPATVASNLEVAVGLNATVDRAASSIVNIGAAAPVEPVEKSTTDKKVDQEASALNATRKSDKQQIITTAPSKSQKKSHY</sequence>
<dbReference type="AlphaFoldDB" id="A0A1J6K1D7"/>
<proteinExistence type="predicted"/>
<keyword evidence="3" id="KW-1185">Reference proteome</keyword>
<evidence type="ECO:0000256" key="1">
    <source>
        <dbReference type="SAM" id="MobiDB-lite"/>
    </source>
</evidence>
<gene>
    <name evidence="2" type="ORF">A4A49_42997</name>
</gene>